<keyword evidence="1" id="KW-0472">Membrane</keyword>
<name>A0A1E1LEA8_9HELO</name>
<dbReference type="PANTHER" id="PTHR39470:SF1">
    <property type="entry name" value="CHORISMATE SYNTHASE PROTEIN"/>
    <property type="match status" value="1"/>
</dbReference>
<feature type="transmembrane region" description="Helical" evidence="1">
    <location>
        <begin position="224"/>
        <end position="243"/>
    </location>
</feature>
<feature type="transmembrane region" description="Helical" evidence="1">
    <location>
        <begin position="6"/>
        <end position="27"/>
    </location>
</feature>
<reference evidence="3" key="1">
    <citation type="submission" date="2016-03" db="EMBL/GenBank/DDBJ databases">
        <authorList>
            <person name="Ploux O."/>
        </authorList>
    </citation>
    <scope>NUCLEOTIDE SEQUENCE [LARGE SCALE GENOMIC DNA]</scope>
    <source>
        <strain evidence="3">UK7</strain>
    </source>
</reference>
<evidence type="ECO:0008006" key="4">
    <source>
        <dbReference type="Google" id="ProtNLM"/>
    </source>
</evidence>
<dbReference type="AlphaFoldDB" id="A0A1E1LEA8"/>
<dbReference type="STRING" id="914237.A0A1E1LEA8"/>
<feature type="transmembrane region" description="Helical" evidence="1">
    <location>
        <begin position="48"/>
        <end position="70"/>
    </location>
</feature>
<feature type="transmembrane region" description="Helical" evidence="1">
    <location>
        <begin position="178"/>
        <end position="199"/>
    </location>
</feature>
<sequence length="354" mass="39125">MAISWGTIKTLLMLFGPILIPKGISYYRSIRNAPTIHGIYIRPVPPHVFRALTILFVASAVFLLKTLPIFGAENIFTLTQSRIQTPTDVLFTRLSALRPAGLTANDNLLRGRLNSLDSRLLFFQHGPDVLSECTFCNADDPNSYLYYSFPSILAPHLINLVILALVTSGLFTGKEGAIWRTTATTGAASLALLEIYLVASYQPQVNARAVRAEDLDFFFWKMRVYRGVGLAALDALLGWVLYLSSTNRAFVTPLTTPERIDVSSRILDAAKAKLNATVILRNTIQRNEDLRNMNSAYWAHEGQVMGGVMEERAVIEGVNNALENRIDMARISADAEGYVKGIFSPMQGIPGIND</sequence>
<evidence type="ECO:0000313" key="3">
    <source>
        <dbReference type="Proteomes" id="UP000178129"/>
    </source>
</evidence>
<evidence type="ECO:0000256" key="1">
    <source>
        <dbReference type="SAM" id="Phobius"/>
    </source>
</evidence>
<feature type="transmembrane region" description="Helical" evidence="1">
    <location>
        <begin position="144"/>
        <end position="166"/>
    </location>
</feature>
<dbReference type="Proteomes" id="UP000178129">
    <property type="component" value="Unassembled WGS sequence"/>
</dbReference>
<proteinExistence type="predicted"/>
<organism evidence="2 3">
    <name type="scientific">Rhynchosporium graminicola</name>
    <dbReference type="NCBI Taxonomy" id="2792576"/>
    <lineage>
        <taxon>Eukaryota</taxon>
        <taxon>Fungi</taxon>
        <taxon>Dikarya</taxon>
        <taxon>Ascomycota</taxon>
        <taxon>Pezizomycotina</taxon>
        <taxon>Leotiomycetes</taxon>
        <taxon>Helotiales</taxon>
        <taxon>Ploettnerulaceae</taxon>
        <taxon>Rhynchosporium</taxon>
    </lineage>
</organism>
<keyword evidence="1" id="KW-0812">Transmembrane</keyword>
<evidence type="ECO:0000313" key="2">
    <source>
        <dbReference type="EMBL" id="CZT08734.1"/>
    </source>
</evidence>
<comment type="caution">
    <text evidence="2">The sequence shown here is derived from an EMBL/GenBank/DDBJ whole genome shotgun (WGS) entry which is preliminary data.</text>
</comment>
<keyword evidence="3" id="KW-1185">Reference proteome</keyword>
<accession>A0A1E1LEA8</accession>
<gene>
    <name evidence="2" type="ORF">RCO7_03436</name>
</gene>
<protein>
    <recommendedName>
        <fullName evidence="4">Chorismate synthase protein</fullName>
    </recommendedName>
</protein>
<dbReference type="EMBL" id="FJUW01000047">
    <property type="protein sequence ID" value="CZT08734.1"/>
    <property type="molecule type" value="Genomic_DNA"/>
</dbReference>
<dbReference type="InParanoid" id="A0A1E1LEA8"/>
<keyword evidence="1" id="KW-1133">Transmembrane helix</keyword>
<dbReference type="PANTHER" id="PTHR39470">
    <property type="entry name" value="CHROMOSOME 10, WHOLE GENOME SHOTGUN SEQUENCE"/>
    <property type="match status" value="1"/>
</dbReference>